<dbReference type="EMBL" id="SHKW01000001">
    <property type="protein sequence ID" value="RZU41347.1"/>
    <property type="molecule type" value="Genomic_DNA"/>
</dbReference>
<feature type="transmembrane region" description="Helical" evidence="1">
    <location>
        <begin position="54"/>
        <end position="78"/>
    </location>
</feature>
<feature type="transmembrane region" description="Helical" evidence="1">
    <location>
        <begin position="354"/>
        <end position="376"/>
    </location>
</feature>
<feature type="transmembrane region" description="Helical" evidence="1">
    <location>
        <begin position="321"/>
        <end position="342"/>
    </location>
</feature>
<feature type="transmembrane region" description="Helical" evidence="1">
    <location>
        <begin position="166"/>
        <end position="193"/>
    </location>
</feature>
<proteinExistence type="predicted"/>
<dbReference type="NCBIfam" id="TIGR04370">
    <property type="entry name" value="glyco_rpt_poly"/>
    <property type="match status" value="1"/>
</dbReference>
<feature type="transmembrane region" description="Helical" evidence="1">
    <location>
        <begin position="205"/>
        <end position="224"/>
    </location>
</feature>
<keyword evidence="3" id="KW-1185">Reference proteome</keyword>
<evidence type="ECO:0000313" key="3">
    <source>
        <dbReference type="Proteomes" id="UP000292958"/>
    </source>
</evidence>
<reference evidence="2 3" key="1">
    <citation type="submission" date="2019-02" db="EMBL/GenBank/DDBJ databases">
        <title>Genomic Encyclopedia of Archaeal and Bacterial Type Strains, Phase II (KMG-II): from individual species to whole genera.</title>
        <authorList>
            <person name="Goeker M."/>
        </authorList>
    </citation>
    <scope>NUCLEOTIDE SEQUENCE [LARGE SCALE GENOMIC DNA]</scope>
    <source>
        <strain evidence="2 3">DSM 18101</strain>
    </source>
</reference>
<evidence type="ECO:0000256" key="1">
    <source>
        <dbReference type="SAM" id="Phobius"/>
    </source>
</evidence>
<sequence>MPTITSRVFQVRGPSQLPFYCKPLSLFVAVWLLMLGALQLRISYTSYPDISLGLILFVASLLSFLFGYATIRVAYFSIGYVPSGYSHYRIDITRLRRFHLFLVGIVLAIMIMNWRLHGLPPLFGFIGLDTLDYQEYGSLRQLLFPCILLIFISAPLETSLLRKGCLLLFAPLCLLIYVSRGLMLIMLFQALVVFSMRTSLSKRKIYLVAISTLCCGLMLSDFIGNSRSSVGSAGLLSYMQIKRIYYDWPTAYLWMASYISTPISNLCWIVHVYRYEHASFSFLYSALPIVMTGKSLEVADLGSDMIVDGVHTYIAKYFLDFWFFGIFGINYIWGIIAAYVSAGNRLTRRYLPAAVLLGCLGFIFFSDFLSILYILIEFFAMSVAQQYFTIGINDSSNGTVLDNVSLI</sequence>
<comment type="caution">
    <text evidence="2">The sequence shown here is derived from an EMBL/GenBank/DDBJ whole genome shotgun (WGS) entry which is preliminary data.</text>
</comment>
<dbReference type="AlphaFoldDB" id="A0A4Q7YU98"/>
<keyword evidence="1" id="KW-1133">Transmembrane helix</keyword>
<feature type="transmembrane region" description="Helical" evidence="1">
    <location>
        <begin position="245"/>
        <end position="273"/>
    </location>
</feature>
<accession>A0A4Q7YU98</accession>
<evidence type="ECO:0000313" key="2">
    <source>
        <dbReference type="EMBL" id="RZU41347.1"/>
    </source>
</evidence>
<gene>
    <name evidence="2" type="ORF">BDD14_2864</name>
</gene>
<protein>
    <submittedName>
        <fullName evidence="2">Oligosaccharide repeat unit polymerase</fullName>
    </submittedName>
</protein>
<organism evidence="2 3">
    <name type="scientific">Edaphobacter modestus</name>
    <dbReference type="NCBI Taxonomy" id="388466"/>
    <lineage>
        <taxon>Bacteria</taxon>
        <taxon>Pseudomonadati</taxon>
        <taxon>Acidobacteriota</taxon>
        <taxon>Terriglobia</taxon>
        <taxon>Terriglobales</taxon>
        <taxon>Acidobacteriaceae</taxon>
        <taxon>Edaphobacter</taxon>
    </lineage>
</organism>
<feature type="transmembrane region" description="Helical" evidence="1">
    <location>
        <begin position="136"/>
        <end position="154"/>
    </location>
</feature>
<name>A0A4Q7YU98_9BACT</name>
<feature type="transmembrane region" description="Helical" evidence="1">
    <location>
        <begin position="98"/>
        <end position="116"/>
    </location>
</feature>
<dbReference type="Proteomes" id="UP000292958">
    <property type="component" value="Unassembled WGS sequence"/>
</dbReference>
<keyword evidence="1" id="KW-0812">Transmembrane</keyword>
<feature type="transmembrane region" description="Helical" evidence="1">
    <location>
        <begin position="20"/>
        <end position="42"/>
    </location>
</feature>
<keyword evidence="1" id="KW-0472">Membrane</keyword>